<keyword evidence="1" id="KW-0472">Membrane</keyword>
<reference evidence="3" key="3">
    <citation type="submission" date="2015-04" db="UniProtKB">
        <authorList>
            <consortium name="EnsemblPlants"/>
        </authorList>
    </citation>
    <scope>IDENTIFICATION</scope>
    <source>
        <strain evidence="3">cv. Jemalong A17</strain>
    </source>
</reference>
<evidence type="ECO:0000313" key="3">
    <source>
        <dbReference type="EnsemblPlants" id="KEH38610"/>
    </source>
</evidence>
<keyword evidence="1" id="KW-1133">Transmembrane helix</keyword>
<sequence>MATGINCVHFFIYVLCIVSVLCPGYVIPPPTLPPTTTLAPPSEYCYPIRSCPNNKWMCLDYCGERGFGKGVGTCVRDNLCCCIE</sequence>
<dbReference type="Proteomes" id="UP000002051">
    <property type="component" value="Chromosome 2"/>
</dbReference>
<accession>A0A072VKC3</accession>
<reference evidence="2 4" key="1">
    <citation type="journal article" date="2011" name="Nature">
        <title>The Medicago genome provides insight into the evolution of rhizobial symbioses.</title>
        <authorList>
            <person name="Young N.D."/>
            <person name="Debelle F."/>
            <person name="Oldroyd G.E."/>
            <person name="Geurts R."/>
            <person name="Cannon S.B."/>
            <person name="Udvardi M.K."/>
            <person name="Benedito V.A."/>
            <person name="Mayer K.F."/>
            <person name="Gouzy J."/>
            <person name="Schoof H."/>
            <person name="Van de Peer Y."/>
            <person name="Proost S."/>
            <person name="Cook D.R."/>
            <person name="Meyers B.C."/>
            <person name="Spannagl M."/>
            <person name="Cheung F."/>
            <person name="De Mita S."/>
            <person name="Krishnakumar V."/>
            <person name="Gundlach H."/>
            <person name="Zhou S."/>
            <person name="Mudge J."/>
            <person name="Bharti A.K."/>
            <person name="Murray J.D."/>
            <person name="Naoumkina M.A."/>
            <person name="Rosen B."/>
            <person name="Silverstein K.A."/>
            <person name="Tang H."/>
            <person name="Rombauts S."/>
            <person name="Zhao P.X."/>
            <person name="Zhou P."/>
            <person name="Barbe V."/>
            <person name="Bardou P."/>
            <person name="Bechner M."/>
            <person name="Bellec A."/>
            <person name="Berger A."/>
            <person name="Berges H."/>
            <person name="Bidwell S."/>
            <person name="Bisseling T."/>
            <person name="Choisne N."/>
            <person name="Couloux A."/>
            <person name="Denny R."/>
            <person name="Deshpande S."/>
            <person name="Dai X."/>
            <person name="Doyle J.J."/>
            <person name="Dudez A.M."/>
            <person name="Farmer A.D."/>
            <person name="Fouteau S."/>
            <person name="Franken C."/>
            <person name="Gibelin C."/>
            <person name="Gish J."/>
            <person name="Goldstein S."/>
            <person name="Gonzalez A.J."/>
            <person name="Green P.J."/>
            <person name="Hallab A."/>
            <person name="Hartog M."/>
            <person name="Hua A."/>
            <person name="Humphray S.J."/>
            <person name="Jeong D.H."/>
            <person name="Jing Y."/>
            <person name="Jocker A."/>
            <person name="Kenton S.M."/>
            <person name="Kim D.J."/>
            <person name="Klee K."/>
            <person name="Lai H."/>
            <person name="Lang C."/>
            <person name="Lin S."/>
            <person name="Macmil S.L."/>
            <person name="Magdelenat G."/>
            <person name="Matthews L."/>
            <person name="McCorrison J."/>
            <person name="Monaghan E.L."/>
            <person name="Mun J.H."/>
            <person name="Najar F.Z."/>
            <person name="Nicholson C."/>
            <person name="Noirot C."/>
            <person name="O'Bleness M."/>
            <person name="Paule C.R."/>
            <person name="Poulain J."/>
            <person name="Prion F."/>
            <person name="Qin B."/>
            <person name="Qu C."/>
            <person name="Retzel E.F."/>
            <person name="Riddle C."/>
            <person name="Sallet E."/>
            <person name="Samain S."/>
            <person name="Samson N."/>
            <person name="Sanders I."/>
            <person name="Saurat O."/>
            <person name="Scarpelli C."/>
            <person name="Schiex T."/>
            <person name="Segurens B."/>
            <person name="Severin A.J."/>
            <person name="Sherrier D.J."/>
            <person name="Shi R."/>
            <person name="Sims S."/>
            <person name="Singer S.R."/>
            <person name="Sinharoy S."/>
            <person name="Sterck L."/>
            <person name="Viollet A."/>
            <person name="Wang B.B."/>
            <person name="Wang K."/>
            <person name="Wang M."/>
            <person name="Wang X."/>
            <person name="Warfsmann J."/>
            <person name="Weissenbach J."/>
            <person name="White D.D."/>
            <person name="White J.D."/>
            <person name="Wiley G.B."/>
            <person name="Wincker P."/>
            <person name="Xing Y."/>
            <person name="Yang L."/>
            <person name="Yao Z."/>
            <person name="Ying F."/>
            <person name="Zhai J."/>
            <person name="Zhou L."/>
            <person name="Zuber A."/>
            <person name="Denarie J."/>
            <person name="Dixon R.A."/>
            <person name="May G.D."/>
            <person name="Schwartz D.C."/>
            <person name="Rogers J."/>
            <person name="Quetier F."/>
            <person name="Town C.D."/>
            <person name="Roe B.A."/>
        </authorList>
    </citation>
    <scope>NUCLEOTIDE SEQUENCE [LARGE SCALE GENOMIC DNA]</scope>
    <source>
        <strain evidence="2">A17</strain>
        <strain evidence="3 4">cv. Jemalong A17</strain>
    </source>
</reference>
<dbReference type="HOGENOM" id="CLU_190964_0_0_1"/>
<organism evidence="2 4">
    <name type="scientific">Medicago truncatula</name>
    <name type="common">Barrel medic</name>
    <name type="synonym">Medicago tribuloides</name>
    <dbReference type="NCBI Taxonomy" id="3880"/>
    <lineage>
        <taxon>Eukaryota</taxon>
        <taxon>Viridiplantae</taxon>
        <taxon>Streptophyta</taxon>
        <taxon>Embryophyta</taxon>
        <taxon>Tracheophyta</taxon>
        <taxon>Spermatophyta</taxon>
        <taxon>Magnoliopsida</taxon>
        <taxon>eudicotyledons</taxon>
        <taxon>Gunneridae</taxon>
        <taxon>Pentapetalae</taxon>
        <taxon>rosids</taxon>
        <taxon>fabids</taxon>
        <taxon>Fabales</taxon>
        <taxon>Fabaceae</taxon>
        <taxon>Papilionoideae</taxon>
        <taxon>50 kb inversion clade</taxon>
        <taxon>NPAAA clade</taxon>
        <taxon>Hologalegina</taxon>
        <taxon>IRL clade</taxon>
        <taxon>Trifolieae</taxon>
        <taxon>Medicago</taxon>
    </lineage>
</organism>
<evidence type="ECO:0000313" key="2">
    <source>
        <dbReference type="EMBL" id="KEH38610.1"/>
    </source>
</evidence>
<dbReference type="EMBL" id="CM001218">
    <property type="protein sequence ID" value="KEH38610.1"/>
    <property type="molecule type" value="Genomic_DNA"/>
</dbReference>
<evidence type="ECO:0000313" key="4">
    <source>
        <dbReference type="Proteomes" id="UP000002051"/>
    </source>
</evidence>
<keyword evidence="1" id="KW-0812">Transmembrane</keyword>
<name>A0A072VKC3_MEDTR</name>
<dbReference type="AlphaFoldDB" id="A0A072VKC3"/>
<reference evidence="2 4" key="2">
    <citation type="journal article" date="2014" name="BMC Genomics">
        <title>An improved genome release (version Mt4.0) for the model legume Medicago truncatula.</title>
        <authorList>
            <person name="Tang H."/>
            <person name="Krishnakumar V."/>
            <person name="Bidwell S."/>
            <person name="Rosen B."/>
            <person name="Chan A."/>
            <person name="Zhou S."/>
            <person name="Gentzbittel L."/>
            <person name="Childs K.L."/>
            <person name="Yandell M."/>
            <person name="Gundlach H."/>
            <person name="Mayer K.F."/>
            <person name="Schwartz D.C."/>
            <person name="Town C.D."/>
        </authorList>
    </citation>
    <scope>GENOME REANNOTATION</scope>
    <source>
        <strain evidence="2">A17</strain>
        <strain evidence="3 4">cv. Jemalong A17</strain>
    </source>
</reference>
<keyword evidence="4" id="KW-1185">Reference proteome</keyword>
<protein>
    <submittedName>
        <fullName evidence="2">LCR-like protein</fullName>
    </submittedName>
</protein>
<feature type="transmembrane region" description="Helical" evidence="1">
    <location>
        <begin position="7"/>
        <end position="27"/>
    </location>
</feature>
<dbReference type="EnsemblPlants" id="KEH38610">
    <property type="protein sequence ID" value="KEH38610"/>
    <property type="gene ID" value="MTR_2g077055"/>
</dbReference>
<proteinExistence type="predicted"/>
<evidence type="ECO:0000256" key="1">
    <source>
        <dbReference type="SAM" id="Phobius"/>
    </source>
</evidence>
<gene>
    <name evidence="2" type="ordered locus">MTR_2g077055</name>
</gene>